<accession>A0ABW1ZJY4</accession>
<dbReference type="EMBL" id="JBHSWB010000001">
    <property type="protein sequence ID" value="MFC6661091.1"/>
    <property type="molecule type" value="Genomic_DNA"/>
</dbReference>
<evidence type="ECO:0000313" key="2">
    <source>
        <dbReference type="Proteomes" id="UP001596317"/>
    </source>
</evidence>
<dbReference type="Proteomes" id="UP001596317">
    <property type="component" value="Unassembled WGS sequence"/>
</dbReference>
<sequence>MDFSAASFFLDVVVALQNYLPRTQPADRRIILEKFERALIETEIYIKKIERASGEDDHMNAKKEHRDYEKEADLARYWRAAAISARSIERSLDSLAYQKSLFWLDRDNWTRAQVNRNGIAISDARATIQAMKIQ</sequence>
<comment type="caution">
    <text evidence="1">The sequence shown here is derived from an EMBL/GenBank/DDBJ whole genome shotgun (WGS) entry which is preliminary data.</text>
</comment>
<gene>
    <name evidence="1" type="ORF">ACFP90_12630</name>
</gene>
<dbReference type="RefSeq" id="WP_224612732.1">
    <property type="nucleotide sequence ID" value="NZ_JAIQXV010000033.1"/>
</dbReference>
<proteinExistence type="predicted"/>
<keyword evidence="2" id="KW-1185">Reference proteome</keyword>
<protein>
    <submittedName>
        <fullName evidence="1">Uncharacterized protein</fullName>
    </submittedName>
</protein>
<evidence type="ECO:0000313" key="1">
    <source>
        <dbReference type="EMBL" id="MFC6661091.1"/>
    </source>
</evidence>
<name>A0ABW1ZJY4_9DEIO</name>
<reference evidence="2" key="1">
    <citation type="journal article" date="2019" name="Int. J. Syst. Evol. Microbiol.">
        <title>The Global Catalogue of Microorganisms (GCM) 10K type strain sequencing project: providing services to taxonomists for standard genome sequencing and annotation.</title>
        <authorList>
            <consortium name="The Broad Institute Genomics Platform"/>
            <consortium name="The Broad Institute Genome Sequencing Center for Infectious Disease"/>
            <person name="Wu L."/>
            <person name="Ma J."/>
        </authorList>
    </citation>
    <scope>NUCLEOTIDE SEQUENCE [LARGE SCALE GENOMIC DNA]</scope>
    <source>
        <strain evidence="2">CCUG 63830</strain>
    </source>
</reference>
<organism evidence="1 2">
    <name type="scientific">Deinococcus multiflagellatus</name>
    <dbReference type="NCBI Taxonomy" id="1656887"/>
    <lineage>
        <taxon>Bacteria</taxon>
        <taxon>Thermotogati</taxon>
        <taxon>Deinococcota</taxon>
        <taxon>Deinococci</taxon>
        <taxon>Deinococcales</taxon>
        <taxon>Deinococcaceae</taxon>
        <taxon>Deinococcus</taxon>
    </lineage>
</organism>